<dbReference type="GO" id="GO:0005829">
    <property type="term" value="C:cytosol"/>
    <property type="evidence" value="ECO:0007669"/>
    <property type="project" value="TreeGrafter"/>
</dbReference>
<dbReference type="OrthoDB" id="9799110at2"/>
<dbReference type="SUPFAM" id="SSF55021">
    <property type="entry name" value="ACT-like"/>
    <property type="match status" value="2"/>
</dbReference>
<dbReference type="PANTHER" id="PTHR21499">
    <property type="entry name" value="ASPARTATE KINASE"/>
    <property type="match status" value="1"/>
</dbReference>
<dbReference type="GO" id="GO:0009088">
    <property type="term" value="P:threonine biosynthetic process"/>
    <property type="evidence" value="ECO:0007669"/>
    <property type="project" value="UniProtKB-UniPathway"/>
</dbReference>
<dbReference type="GO" id="GO:0005524">
    <property type="term" value="F:ATP binding"/>
    <property type="evidence" value="ECO:0007669"/>
    <property type="project" value="UniProtKB-KW"/>
</dbReference>
<comment type="pathway">
    <text evidence="4 15">Amino-acid biosynthesis; L-threonine biosynthesis; L-threonine from L-aspartate: step 1/5.</text>
</comment>
<dbReference type="PROSITE" id="PS00324">
    <property type="entry name" value="ASPARTOKINASE"/>
    <property type="match status" value="1"/>
</dbReference>
<evidence type="ECO:0000256" key="13">
    <source>
        <dbReference type="PIRSR" id="PIRSR000726-1"/>
    </source>
</evidence>
<evidence type="ECO:0000256" key="4">
    <source>
        <dbReference type="ARBA" id="ARBA00005139"/>
    </source>
</evidence>
<keyword evidence="18" id="KW-1185">Reference proteome</keyword>
<evidence type="ECO:0000256" key="6">
    <source>
        <dbReference type="ARBA" id="ARBA00022679"/>
    </source>
</evidence>
<keyword evidence="11" id="KW-0457">Lysine biosynthesis</keyword>
<comment type="pathway">
    <text evidence="3 15">Amino-acid biosynthesis; L-methionine biosynthesis via de novo pathway; L-homoserine from L-aspartate: step 1/3.</text>
</comment>
<dbReference type="EC" id="2.7.2.4" evidence="14"/>
<dbReference type="UniPathway" id="UPA00034">
    <property type="reaction ID" value="UER00015"/>
</dbReference>
<dbReference type="EMBL" id="FQXI01000012">
    <property type="protein sequence ID" value="SHH54186.1"/>
    <property type="molecule type" value="Genomic_DNA"/>
</dbReference>
<dbReference type="SUPFAM" id="SSF53633">
    <property type="entry name" value="Carbamate kinase-like"/>
    <property type="match status" value="1"/>
</dbReference>
<evidence type="ECO:0000256" key="9">
    <source>
        <dbReference type="ARBA" id="ARBA00022840"/>
    </source>
</evidence>
<evidence type="ECO:0000313" key="17">
    <source>
        <dbReference type="EMBL" id="SHH54186.1"/>
    </source>
</evidence>
<comment type="pathway">
    <text evidence="2 15">Amino-acid biosynthesis; L-lysine biosynthesis via DAP pathway; (S)-tetrahydrodipicolinate from L-aspartate: step 1/4.</text>
</comment>
<dbReference type="PROSITE" id="PS51671">
    <property type="entry name" value="ACT"/>
    <property type="match status" value="1"/>
</dbReference>
<dbReference type="Proteomes" id="UP000184032">
    <property type="component" value="Unassembled WGS sequence"/>
</dbReference>
<feature type="binding site" evidence="13">
    <location>
        <begin position="208"/>
        <end position="209"/>
    </location>
    <ligand>
        <name>ATP</name>
        <dbReference type="ChEBI" id="CHEBI:30616"/>
    </ligand>
</feature>
<feature type="binding site" evidence="13">
    <location>
        <position position="117"/>
    </location>
    <ligand>
        <name>substrate</name>
    </ligand>
</feature>
<evidence type="ECO:0000256" key="1">
    <source>
        <dbReference type="ARBA" id="ARBA00003121"/>
    </source>
</evidence>
<dbReference type="RefSeq" id="WP_073185155.1">
    <property type="nucleotide sequence ID" value="NZ_FQXI01000012.1"/>
</dbReference>
<dbReference type="Pfam" id="PF22468">
    <property type="entry name" value="ACT_9"/>
    <property type="match status" value="1"/>
</dbReference>
<protein>
    <recommendedName>
        <fullName evidence="14">Aspartokinase</fullName>
        <ecNumber evidence="14">2.7.2.4</ecNumber>
    </recommendedName>
</protein>
<evidence type="ECO:0000256" key="14">
    <source>
        <dbReference type="RuleBase" id="RU003448"/>
    </source>
</evidence>
<dbReference type="GO" id="GO:0009090">
    <property type="term" value="P:homoserine biosynthetic process"/>
    <property type="evidence" value="ECO:0007669"/>
    <property type="project" value="TreeGrafter"/>
</dbReference>
<organism evidence="17 18">
    <name type="scientific">Anaerosphaera aminiphila DSM 21120</name>
    <dbReference type="NCBI Taxonomy" id="1120995"/>
    <lineage>
        <taxon>Bacteria</taxon>
        <taxon>Bacillati</taxon>
        <taxon>Bacillota</taxon>
        <taxon>Tissierellia</taxon>
        <taxon>Tissierellales</taxon>
        <taxon>Peptoniphilaceae</taxon>
        <taxon>Anaerosphaera</taxon>
    </lineage>
</organism>
<reference evidence="17 18" key="1">
    <citation type="submission" date="2016-11" db="EMBL/GenBank/DDBJ databases">
        <authorList>
            <person name="Jaros S."/>
            <person name="Januszkiewicz K."/>
            <person name="Wedrychowicz H."/>
        </authorList>
    </citation>
    <scope>NUCLEOTIDE SEQUENCE [LARGE SCALE GENOMIC DNA]</scope>
    <source>
        <strain evidence="17 18">DSM 21120</strain>
    </source>
</reference>
<dbReference type="NCBIfam" id="NF006540">
    <property type="entry name" value="PRK09034.1"/>
    <property type="match status" value="1"/>
</dbReference>
<evidence type="ECO:0000256" key="8">
    <source>
        <dbReference type="ARBA" id="ARBA00022777"/>
    </source>
</evidence>
<evidence type="ECO:0000256" key="5">
    <source>
        <dbReference type="ARBA" id="ARBA00010122"/>
    </source>
</evidence>
<keyword evidence="15" id="KW-0028">Amino-acid biosynthesis</keyword>
<dbReference type="NCBIfam" id="TIGR00657">
    <property type="entry name" value="asp_kinases"/>
    <property type="match status" value="1"/>
</dbReference>
<name>A0A1M5TUB9_9FIRM</name>
<evidence type="ECO:0000256" key="2">
    <source>
        <dbReference type="ARBA" id="ARBA00004766"/>
    </source>
</evidence>
<keyword evidence="8 14" id="KW-0418">Kinase</keyword>
<dbReference type="Pfam" id="PF00696">
    <property type="entry name" value="AA_kinase"/>
    <property type="match status" value="1"/>
</dbReference>
<dbReference type="AlphaFoldDB" id="A0A1M5TUB9"/>
<feature type="binding site" evidence="13">
    <location>
        <begin position="7"/>
        <end position="10"/>
    </location>
    <ligand>
        <name>ATP</name>
        <dbReference type="ChEBI" id="CHEBI:30616"/>
    </ligand>
</feature>
<dbReference type="STRING" id="1120995.SAMN02745245_01567"/>
<dbReference type="InterPro" id="IPR045865">
    <property type="entry name" value="ACT-like_dom_sf"/>
</dbReference>
<dbReference type="Gene3D" id="3.40.1160.10">
    <property type="entry name" value="Acetylglutamate kinase-like"/>
    <property type="match status" value="1"/>
</dbReference>
<evidence type="ECO:0000256" key="15">
    <source>
        <dbReference type="RuleBase" id="RU004249"/>
    </source>
</evidence>
<feature type="binding site" evidence="13">
    <location>
        <position position="219"/>
    </location>
    <ligand>
        <name>ATP</name>
        <dbReference type="ChEBI" id="CHEBI:30616"/>
    </ligand>
</feature>
<comment type="similarity">
    <text evidence="5 14">Belongs to the aspartokinase family.</text>
</comment>
<evidence type="ECO:0000256" key="11">
    <source>
        <dbReference type="ARBA" id="ARBA00023154"/>
    </source>
</evidence>
<feature type="binding site" evidence="13">
    <location>
        <position position="52"/>
    </location>
    <ligand>
        <name>substrate</name>
    </ligand>
</feature>
<dbReference type="InterPro" id="IPR005260">
    <property type="entry name" value="Asp_kin_monofn"/>
</dbReference>
<keyword evidence="6 14" id="KW-0808">Transferase</keyword>
<evidence type="ECO:0000256" key="10">
    <source>
        <dbReference type="ARBA" id="ARBA00022915"/>
    </source>
</evidence>
<sequence length="438" mass="48390">MKVIVSKFGGTSLANSKHFLKVRDIIKSNEEQRRYVVASAPGKSNSDDTKVTDLLYLSYDLANHNITFSDTLEKVFDKYREIATGCGLEIDLEKHFDQIRADFVNLKSKDYIASRGEYLNAIILAELLEYDFVDAKDLIFFDKEGQFDEERSYKAIGKMAKEHKSAVIPGFYGQNSAGNIKTFSRGGGDLTGSIISRGVKTDLYENWTDVSGFLSADPRIVKDAKEIKVITYRELRELSYAGASVLHEEAIIPVTAAGIPIEIKNTFKPDDQGTLILPSADEVPSGEITGVTGKKHFSVINIEKVQMNADRSFHRKLMSVLEVNGITLEHMPTSIDSISLIVSDKYLAGIQDTLIGEIKTFCHPDKITIESGIALITVVGRGMRKHIGVSAKLFKALADAGVNIRMIIQGSSELNIIVGVSEKDYEKAIKSIYNAFLG</sequence>
<dbReference type="InterPro" id="IPR054352">
    <property type="entry name" value="ACT_Aspartokinase"/>
</dbReference>
<comment type="function">
    <text evidence="1">Catalyzes the phosphorylation of the beta-carboxyl group of aspartic acid with ATP to yield 4-phospho-L-aspartate, which is involved in the branched biosynthetic pathway leading to the biosynthesis of amino acids threonine, isoleucine and methionine.</text>
</comment>
<evidence type="ECO:0000256" key="7">
    <source>
        <dbReference type="ARBA" id="ARBA00022741"/>
    </source>
</evidence>
<evidence type="ECO:0000259" key="16">
    <source>
        <dbReference type="PROSITE" id="PS51671"/>
    </source>
</evidence>
<dbReference type="Gene3D" id="3.30.2130.10">
    <property type="entry name" value="VC0802-like"/>
    <property type="match status" value="1"/>
</dbReference>
<dbReference type="InterPro" id="IPR001341">
    <property type="entry name" value="Asp_kinase"/>
</dbReference>
<accession>A0A1M5TUB9</accession>
<dbReference type="UniPathway" id="UPA00051">
    <property type="reaction ID" value="UER00462"/>
</dbReference>
<keyword evidence="7 13" id="KW-0547">Nucleotide-binding</keyword>
<dbReference type="CDD" id="cd04916">
    <property type="entry name" value="ACT_AKiii-YclM-BS_2"/>
    <property type="match status" value="1"/>
</dbReference>
<evidence type="ECO:0000256" key="12">
    <source>
        <dbReference type="ARBA" id="ARBA00047872"/>
    </source>
</evidence>
<dbReference type="FunFam" id="3.30.2130.10:FF:000001">
    <property type="entry name" value="Bifunctional aspartokinase/homoserine dehydrogenase"/>
    <property type="match status" value="1"/>
</dbReference>
<feature type="domain" description="ACT" evidence="16">
    <location>
        <begin position="378"/>
        <end position="438"/>
    </location>
</feature>
<dbReference type="InterPro" id="IPR001048">
    <property type="entry name" value="Asp/Glu/Uridylate_kinase"/>
</dbReference>
<dbReference type="PANTHER" id="PTHR21499:SF67">
    <property type="entry name" value="ASPARTOKINASE 3"/>
    <property type="match status" value="1"/>
</dbReference>
<dbReference type="UniPathway" id="UPA00050">
    <property type="reaction ID" value="UER00461"/>
</dbReference>
<dbReference type="InterPro" id="IPR002912">
    <property type="entry name" value="ACT_dom"/>
</dbReference>
<keyword evidence="9 13" id="KW-0067">ATP-binding</keyword>
<dbReference type="InterPro" id="IPR018042">
    <property type="entry name" value="Aspartate_kinase_CS"/>
</dbReference>
<comment type="catalytic activity">
    <reaction evidence="12 14">
        <text>L-aspartate + ATP = 4-phospho-L-aspartate + ADP</text>
        <dbReference type="Rhea" id="RHEA:23776"/>
        <dbReference type="ChEBI" id="CHEBI:29991"/>
        <dbReference type="ChEBI" id="CHEBI:30616"/>
        <dbReference type="ChEBI" id="CHEBI:57535"/>
        <dbReference type="ChEBI" id="CHEBI:456216"/>
        <dbReference type="EC" id="2.7.2.4"/>
    </reaction>
</comment>
<evidence type="ECO:0000256" key="3">
    <source>
        <dbReference type="ARBA" id="ARBA00004986"/>
    </source>
</evidence>
<dbReference type="GO" id="GO:0009089">
    <property type="term" value="P:lysine biosynthetic process via diaminopimelate"/>
    <property type="evidence" value="ECO:0007669"/>
    <property type="project" value="UniProtKB-UniPathway"/>
</dbReference>
<proteinExistence type="inferred from homology"/>
<dbReference type="GO" id="GO:0019877">
    <property type="term" value="P:diaminopimelate biosynthetic process"/>
    <property type="evidence" value="ECO:0007669"/>
    <property type="project" value="UniProtKB-KW"/>
</dbReference>
<dbReference type="GO" id="GO:0004072">
    <property type="term" value="F:aspartate kinase activity"/>
    <property type="evidence" value="ECO:0007669"/>
    <property type="project" value="UniProtKB-EC"/>
</dbReference>
<dbReference type="InterPro" id="IPR036393">
    <property type="entry name" value="AceGlu_kinase-like_sf"/>
</dbReference>
<evidence type="ECO:0000313" key="18">
    <source>
        <dbReference type="Proteomes" id="UP000184032"/>
    </source>
</evidence>
<gene>
    <name evidence="17" type="ORF">SAMN02745245_01567</name>
</gene>
<dbReference type="PIRSF" id="PIRSF000726">
    <property type="entry name" value="Asp_kin"/>
    <property type="match status" value="1"/>
</dbReference>
<keyword evidence="10" id="KW-0220">Diaminopimelate biosynthesis</keyword>